<dbReference type="PANTHER" id="PTHR34098">
    <property type="entry name" value="F-BOX ONLY PROTEIN 47"/>
    <property type="match status" value="1"/>
</dbReference>
<dbReference type="Pfam" id="PF24467">
    <property type="entry name" value="ARM_FBXO47"/>
    <property type="match status" value="1"/>
</dbReference>
<organism evidence="2 3">
    <name type="scientific">Stylophora pistillata</name>
    <name type="common">Smooth cauliflower coral</name>
    <dbReference type="NCBI Taxonomy" id="50429"/>
    <lineage>
        <taxon>Eukaryota</taxon>
        <taxon>Metazoa</taxon>
        <taxon>Cnidaria</taxon>
        <taxon>Anthozoa</taxon>
        <taxon>Hexacorallia</taxon>
        <taxon>Scleractinia</taxon>
        <taxon>Astrocoeniina</taxon>
        <taxon>Pocilloporidae</taxon>
        <taxon>Stylophora</taxon>
    </lineage>
</organism>
<dbReference type="InterPro" id="IPR038946">
    <property type="entry name" value="FBXO47"/>
</dbReference>
<accession>A0A2B4SPK2</accession>
<dbReference type="STRING" id="50429.A0A2B4SPK2"/>
<dbReference type="Pfam" id="PF00078">
    <property type="entry name" value="RVT_1"/>
    <property type="match status" value="1"/>
</dbReference>
<dbReference type="InterPro" id="IPR036047">
    <property type="entry name" value="F-box-like_dom_sf"/>
</dbReference>
<evidence type="ECO:0000313" key="2">
    <source>
        <dbReference type="EMBL" id="PFX31013.1"/>
    </source>
</evidence>
<evidence type="ECO:0000259" key="1">
    <source>
        <dbReference type="PROSITE" id="PS50878"/>
    </source>
</evidence>
<dbReference type="Proteomes" id="UP000225706">
    <property type="component" value="Unassembled WGS sequence"/>
</dbReference>
<dbReference type="SUPFAM" id="SSF81383">
    <property type="entry name" value="F-box domain"/>
    <property type="match status" value="1"/>
</dbReference>
<dbReference type="OrthoDB" id="9858120at2759"/>
<sequence length="579" mass="65404">MSRSVTMYRYMRSVKKNKFSKHGALKSAKATLNDINQKQSMHKRSSFGLFALLPREMRFRIFGFTPLSDLGQLSLTSRLLTDEVVNYIHSKDALLAIVPNIQFKSERESSQIFISVKTGYCWNHFKDLGTLLKRATCLFSTKERLKEVGIVLDKLKDTHSKICTTLGSDTAYSCYGKFLHSFVAGWEDDEKFKAYLAIKGTVDWNSLQSCPTYFGVEDAELMELADALKILHVYCDSKDWNEDDFISVFEELTGTPSDWCWENIAKLLKLCGESVCFEVLGNKAMNGRVHELSYLGYYLGQVLGQDDIIYGKENGIQCFSNTMRQILAVMPSSRDQAALTSSLFNVWEDNILSLGEGLQEDLDATTPEEQEQVFAASIHSLAKIAAIFVKELSDVLIEHHAGLFDKMGAGKCFNIYVHKHLSTNNILCKHQHRFRSRLSCETQLVSAIHEWASILNIKGQADVIQLDLSKAYDKVSHPKLLHKLSQYGIQGQTLLWIKGFLSNRSQSVSVNGVHSTPCKVISGVPQGSVLGPTLFLMYINDIVGDIKSNIRHHYVPTPLGTDRWYRLRIILSFNKTLTD</sequence>
<feature type="domain" description="Reverse transcriptase" evidence="1">
    <location>
        <begin position="385"/>
        <end position="579"/>
    </location>
</feature>
<proteinExistence type="predicted"/>
<reference evidence="3" key="1">
    <citation type="journal article" date="2017" name="bioRxiv">
        <title>Comparative analysis of the genomes of Stylophora pistillata and Acropora digitifera provides evidence for extensive differences between species of corals.</title>
        <authorList>
            <person name="Voolstra C.R."/>
            <person name="Li Y."/>
            <person name="Liew Y.J."/>
            <person name="Baumgarten S."/>
            <person name="Zoccola D."/>
            <person name="Flot J.-F."/>
            <person name="Tambutte S."/>
            <person name="Allemand D."/>
            <person name="Aranda M."/>
        </authorList>
    </citation>
    <scope>NUCLEOTIDE SEQUENCE [LARGE SCALE GENOMIC DNA]</scope>
</reference>
<evidence type="ECO:0000313" key="3">
    <source>
        <dbReference type="Proteomes" id="UP000225706"/>
    </source>
</evidence>
<name>A0A2B4SPK2_STYPI</name>
<dbReference type="InterPro" id="IPR056622">
    <property type="entry name" value="ARM_FBXO47"/>
</dbReference>
<comment type="caution">
    <text evidence="2">The sequence shown here is derived from an EMBL/GenBank/DDBJ whole genome shotgun (WGS) entry which is preliminary data.</text>
</comment>
<dbReference type="PANTHER" id="PTHR34098:SF1">
    <property type="entry name" value="F-BOX ONLY PROTEIN 47"/>
    <property type="match status" value="1"/>
</dbReference>
<gene>
    <name evidence="2" type="primary">Fbxo47</name>
    <name evidence="2" type="ORF">AWC38_SpisGene4223</name>
</gene>
<protein>
    <submittedName>
        <fullName evidence="2">F-box only protein 47</fullName>
    </submittedName>
</protein>
<keyword evidence="3" id="KW-1185">Reference proteome</keyword>
<dbReference type="AlphaFoldDB" id="A0A2B4SPK2"/>
<dbReference type="EMBL" id="LSMT01000042">
    <property type="protein sequence ID" value="PFX31013.1"/>
    <property type="molecule type" value="Genomic_DNA"/>
</dbReference>
<dbReference type="PROSITE" id="PS50878">
    <property type="entry name" value="RT_POL"/>
    <property type="match status" value="1"/>
</dbReference>
<dbReference type="InterPro" id="IPR000477">
    <property type="entry name" value="RT_dom"/>
</dbReference>